<feature type="region of interest" description="Disordered" evidence="1">
    <location>
        <begin position="28"/>
        <end position="140"/>
    </location>
</feature>
<evidence type="ECO:0000313" key="2">
    <source>
        <dbReference type="EMBL" id="CAK0874935.1"/>
    </source>
</evidence>
<comment type="caution">
    <text evidence="2">The sequence shown here is derived from an EMBL/GenBank/DDBJ whole genome shotgun (WGS) entry which is preliminary data.</text>
</comment>
<protein>
    <submittedName>
        <fullName evidence="2">Uncharacterized protein</fullName>
    </submittedName>
</protein>
<feature type="compositionally biased region" description="Basic and acidic residues" evidence="1">
    <location>
        <begin position="51"/>
        <end position="64"/>
    </location>
</feature>
<proteinExistence type="predicted"/>
<feature type="compositionally biased region" description="Polar residues" evidence="1">
    <location>
        <begin position="35"/>
        <end position="49"/>
    </location>
</feature>
<evidence type="ECO:0000256" key="1">
    <source>
        <dbReference type="SAM" id="MobiDB-lite"/>
    </source>
</evidence>
<evidence type="ECO:0000313" key="3">
    <source>
        <dbReference type="Proteomes" id="UP001189429"/>
    </source>
</evidence>
<dbReference type="Proteomes" id="UP001189429">
    <property type="component" value="Unassembled WGS sequence"/>
</dbReference>
<sequence>MYVHGGEARTPSAAGAAVAEGLRCAHLSRHGNEQGVPNGSWPPSRSQGTWEHARDNDNAAKGERGAPGSQPPSNQGDGSTLDHSALRKRGRRTGAEERVSKRENGALPPGAWPRTNYFGFWTDSAAPQRGVDGGRTARAK</sequence>
<accession>A0ABN9VPV4</accession>
<name>A0ABN9VPV4_9DINO</name>
<keyword evidence="3" id="KW-1185">Reference proteome</keyword>
<feature type="compositionally biased region" description="Basic and acidic residues" evidence="1">
    <location>
        <begin position="93"/>
        <end position="104"/>
    </location>
</feature>
<organism evidence="2 3">
    <name type="scientific">Prorocentrum cordatum</name>
    <dbReference type="NCBI Taxonomy" id="2364126"/>
    <lineage>
        <taxon>Eukaryota</taxon>
        <taxon>Sar</taxon>
        <taxon>Alveolata</taxon>
        <taxon>Dinophyceae</taxon>
        <taxon>Prorocentrales</taxon>
        <taxon>Prorocentraceae</taxon>
        <taxon>Prorocentrum</taxon>
    </lineage>
</organism>
<feature type="compositionally biased region" description="Polar residues" evidence="1">
    <location>
        <begin position="71"/>
        <end position="82"/>
    </location>
</feature>
<dbReference type="EMBL" id="CAUYUJ010017453">
    <property type="protein sequence ID" value="CAK0874935.1"/>
    <property type="molecule type" value="Genomic_DNA"/>
</dbReference>
<reference evidence="2" key="1">
    <citation type="submission" date="2023-10" db="EMBL/GenBank/DDBJ databases">
        <authorList>
            <person name="Chen Y."/>
            <person name="Shah S."/>
            <person name="Dougan E. K."/>
            <person name="Thang M."/>
            <person name="Chan C."/>
        </authorList>
    </citation>
    <scope>NUCLEOTIDE SEQUENCE [LARGE SCALE GENOMIC DNA]</scope>
</reference>
<gene>
    <name evidence="2" type="ORF">PCOR1329_LOCUS59702</name>
</gene>